<comment type="similarity">
    <text evidence="1 5">Belongs to the DNA glycosylase MPG family.</text>
</comment>
<proteinExistence type="inferred from homology"/>
<dbReference type="GO" id="GO:0003677">
    <property type="term" value="F:DNA binding"/>
    <property type="evidence" value="ECO:0007669"/>
    <property type="project" value="InterPro"/>
</dbReference>
<keyword evidence="4 5" id="KW-0234">DNA repair</keyword>
<gene>
    <name evidence="6" type="ORF">QE369_001448</name>
</gene>
<dbReference type="PANTHER" id="PTHR10429">
    <property type="entry name" value="DNA-3-METHYLADENINE GLYCOSYLASE"/>
    <property type="match status" value="1"/>
</dbReference>
<dbReference type="InterPro" id="IPR003180">
    <property type="entry name" value="MPG"/>
</dbReference>
<dbReference type="NCBIfam" id="NF002003">
    <property type="entry name" value="PRK00802.1-3"/>
    <property type="match status" value="1"/>
</dbReference>
<reference evidence="6" key="1">
    <citation type="submission" date="2023-08" db="EMBL/GenBank/DDBJ databases">
        <title>Functional and genomic diversity of the sorghum phyllosphere microbiome.</title>
        <authorList>
            <person name="Shade A."/>
        </authorList>
    </citation>
    <scope>NUCLEOTIDE SEQUENCE</scope>
    <source>
        <strain evidence="6">SORGH_AS_0974</strain>
    </source>
</reference>
<evidence type="ECO:0000313" key="6">
    <source>
        <dbReference type="EMBL" id="MDR6101270.1"/>
    </source>
</evidence>
<dbReference type="SUPFAM" id="SSF50486">
    <property type="entry name" value="FMT C-terminal domain-like"/>
    <property type="match status" value="1"/>
</dbReference>
<dbReference type="GO" id="GO:0006284">
    <property type="term" value="P:base-excision repair"/>
    <property type="evidence" value="ECO:0007669"/>
    <property type="project" value="InterPro"/>
</dbReference>
<name>A0AAJ2BKH1_9HYPH</name>
<evidence type="ECO:0000256" key="1">
    <source>
        <dbReference type="ARBA" id="ARBA00009232"/>
    </source>
</evidence>
<keyword evidence="2 5" id="KW-0227">DNA damage</keyword>
<dbReference type="EMBL" id="JAVIZC010000001">
    <property type="protein sequence ID" value="MDR6101270.1"/>
    <property type="molecule type" value="Genomic_DNA"/>
</dbReference>
<keyword evidence="3 5" id="KW-0378">Hydrolase</keyword>
<dbReference type="Gene3D" id="3.10.300.10">
    <property type="entry name" value="Methylpurine-DNA glycosylase (MPG)"/>
    <property type="match status" value="1"/>
</dbReference>
<dbReference type="InterPro" id="IPR036995">
    <property type="entry name" value="MPG_sf"/>
</dbReference>
<evidence type="ECO:0000256" key="2">
    <source>
        <dbReference type="ARBA" id="ARBA00022763"/>
    </source>
</evidence>
<dbReference type="Pfam" id="PF02245">
    <property type="entry name" value="Pur_DNA_glyco"/>
    <property type="match status" value="1"/>
</dbReference>
<sequence length="211" mass="23469">MARTNGLIHKLYKKRVVPFVFARHHIEMNKEFFDRDAVVVAQAMIGMEFRFHNTGGIIVETEAYRPDDPASHSFNGPTLRNRVMFGPPGHLYVYRSYGIHWCANIVCTSGSAVLIRALEPQTGVELMKMRRGTDVLRNLCSGPGKLCQALAITGDVDGISVLEQPILLRSAQTDLEIVAGPRIGISKGMELPWRFGAKRSPHLSKPFRGSP</sequence>
<keyword evidence="6" id="KW-0326">Glycosidase</keyword>
<accession>A0AAJ2BKH1</accession>
<dbReference type="FunFam" id="3.10.300.10:FF:000001">
    <property type="entry name" value="Putative 3-methyladenine DNA glycosylase"/>
    <property type="match status" value="1"/>
</dbReference>
<dbReference type="HAMAP" id="MF_00527">
    <property type="entry name" value="3MGH"/>
    <property type="match status" value="1"/>
</dbReference>
<dbReference type="GO" id="GO:0003905">
    <property type="term" value="F:alkylbase DNA N-glycosylase activity"/>
    <property type="evidence" value="ECO:0007669"/>
    <property type="project" value="InterPro"/>
</dbReference>
<dbReference type="EC" id="3.2.2.-" evidence="5"/>
<evidence type="ECO:0000313" key="7">
    <source>
        <dbReference type="Proteomes" id="UP001255601"/>
    </source>
</evidence>
<evidence type="ECO:0000256" key="4">
    <source>
        <dbReference type="ARBA" id="ARBA00023204"/>
    </source>
</evidence>
<dbReference type="Proteomes" id="UP001255601">
    <property type="component" value="Unassembled WGS sequence"/>
</dbReference>
<dbReference type="PANTHER" id="PTHR10429:SF0">
    <property type="entry name" value="DNA-3-METHYLADENINE GLYCOSYLASE"/>
    <property type="match status" value="1"/>
</dbReference>
<evidence type="ECO:0000256" key="3">
    <source>
        <dbReference type="ARBA" id="ARBA00022801"/>
    </source>
</evidence>
<evidence type="ECO:0000256" key="5">
    <source>
        <dbReference type="HAMAP-Rule" id="MF_00527"/>
    </source>
</evidence>
<comment type="caution">
    <text evidence="6">The sequence shown here is derived from an EMBL/GenBank/DDBJ whole genome shotgun (WGS) entry which is preliminary data.</text>
</comment>
<dbReference type="CDD" id="cd00540">
    <property type="entry name" value="AAG"/>
    <property type="match status" value="1"/>
</dbReference>
<organism evidence="6 7">
    <name type="scientific">Agrobacterium larrymoorei</name>
    <dbReference type="NCBI Taxonomy" id="160699"/>
    <lineage>
        <taxon>Bacteria</taxon>
        <taxon>Pseudomonadati</taxon>
        <taxon>Pseudomonadota</taxon>
        <taxon>Alphaproteobacteria</taxon>
        <taxon>Hyphomicrobiales</taxon>
        <taxon>Rhizobiaceae</taxon>
        <taxon>Rhizobium/Agrobacterium group</taxon>
        <taxon>Agrobacterium</taxon>
    </lineage>
</organism>
<dbReference type="AlphaFoldDB" id="A0AAJ2BKH1"/>
<dbReference type="InterPro" id="IPR011034">
    <property type="entry name" value="Formyl_transferase-like_C_sf"/>
</dbReference>
<dbReference type="NCBIfam" id="TIGR00567">
    <property type="entry name" value="3mg"/>
    <property type="match status" value="1"/>
</dbReference>
<protein>
    <recommendedName>
        <fullName evidence="5">Putative 3-methyladenine DNA glycosylase</fullName>
        <ecNumber evidence="5">3.2.2.-</ecNumber>
    </recommendedName>
</protein>